<dbReference type="Proteomes" id="UP000824533">
    <property type="component" value="Linkage Group LG11"/>
</dbReference>
<evidence type="ECO:0000313" key="1">
    <source>
        <dbReference type="EMBL" id="KAJ0178000.1"/>
    </source>
</evidence>
<proteinExistence type="predicted"/>
<comment type="caution">
    <text evidence="1">The sequence shown here is derived from an EMBL/GenBank/DDBJ whole genome shotgun (WGS) entry which is preliminary data.</text>
</comment>
<evidence type="ECO:0000313" key="2">
    <source>
        <dbReference type="Proteomes" id="UP000824533"/>
    </source>
</evidence>
<organism evidence="1 2">
    <name type="scientific">Dendrolimus kikuchii</name>
    <dbReference type="NCBI Taxonomy" id="765133"/>
    <lineage>
        <taxon>Eukaryota</taxon>
        <taxon>Metazoa</taxon>
        <taxon>Ecdysozoa</taxon>
        <taxon>Arthropoda</taxon>
        <taxon>Hexapoda</taxon>
        <taxon>Insecta</taxon>
        <taxon>Pterygota</taxon>
        <taxon>Neoptera</taxon>
        <taxon>Endopterygota</taxon>
        <taxon>Lepidoptera</taxon>
        <taxon>Glossata</taxon>
        <taxon>Ditrysia</taxon>
        <taxon>Bombycoidea</taxon>
        <taxon>Lasiocampidae</taxon>
        <taxon>Dendrolimus</taxon>
    </lineage>
</organism>
<gene>
    <name evidence="1" type="ORF">K1T71_006873</name>
</gene>
<dbReference type="EMBL" id="CM034397">
    <property type="protein sequence ID" value="KAJ0178000.1"/>
    <property type="molecule type" value="Genomic_DNA"/>
</dbReference>
<reference evidence="1 2" key="1">
    <citation type="journal article" date="2021" name="Front. Genet.">
        <title>Chromosome-Level Genome Assembly Reveals Significant Gene Expansion in the Toll and IMD Signaling Pathways of Dendrolimus kikuchii.</title>
        <authorList>
            <person name="Zhou J."/>
            <person name="Wu P."/>
            <person name="Xiong Z."/>
            <person name="Liu N."/>
            <person name="Zhao N."/>
            <person name="Ji M."/>
            <person name="Qiu Y."/>
            <person name="Yang B."/>
        </authorList>
    </citation>
    <scope>NUCLEOTIDE SEQUENCE [LARGE SCALE GENOMIC DNA]</scope>
    <source>
        <strain evidence="1">Ann1</strain>
    </source>
</reference>
<name>A0ACC1D2F5_9NEOP</name>
<protein>
    <submittedName>
        <fullName evidence="1">Uncharacterized protein</fullName>
    </submittedName>
</protein>
<keyword evidence="2" id="KW-1185">Reference proteome</keyword>
<accession>A0ACC1D2F5</accession>
<sequence length="124" mass="14196">MEICIRKYVVYVVLNENFRSCAVDELNVSEHGVRDDVIRFFSVLTTRTQATMSSEKNAQLNQAREDFQMIYQISQLLRTGLDQETLSTCIKLCELGVNPEVLAHIIKEIRKMGENAVENRTGNL</sequence>